<organism evidence="1 2">
    <name type="scientific">Geobacillus subterraneus</name>
    <dbReference type="NCBI Taxonomy" id="129338"/>
    <lineage>
        <taxon>Bacteria</taxon>
        <taxon>Bacillati</taxon>
        <taxon>Bacillota</taxon>
        <taxon>Bacilli</taxon>
        <taxon>Bacillales</taxon>
        <taxon>Anoxybacillaceae</taxon>
        <taxon>Geobacillus</taxon>
    </lineage>
</organism>
<evidence type="ECO:0000313" key="2">
    <source>
        <dbReference type="Proteomes" id="UP000076226"/>
    </source>
</evidence>
<reference evidence="1 2" key="1">
    <citation type="submission" date="2016-02" db="EMBL/GenBank/DDBJ databases">
        <title>Complete genome sequence of Geobacillus subterraneus KCTC 3922T.</title>
        <authorList>
            <person name="Lee D.-W."/>
            <person name="Lee Y.-J."/>
            <person name="Lee S.-J."/>
            <person name="Park G.-S."/>
            <person name="Lee S.-J."/>
            <person name="Shin J.-H."/>
        </authorList>
    </citation>
    <scope>NUCLEOTIDE SEQUENCE [LARGE SCALE GENOMIC DNA]</scope>
    <source>
        <strain evidence="1 2">KCTC 3922</strain>
    </source>
</reference>
<dbReference type="Proteomes" id="UP000076226">
    <property type="component" value="Chromosome"/>
</dbReference>
<name>A0ABN4NGE1_9BACL</name>
<dbReference type="EMBL" id="CP014342">
    <property type="protein sequence ID" value="AMX83617.1"/>
    <property type="molecule type" value="Genomic_DNA"/>
</dbReference>
<evidence type="ECO:0008006" key="3">
    <source>
        <dbReference type="Google" id="ProtNLM"/>
    </source>
</evidence>
<accession>A0ABN4NGE1</accession>
<sequence>MYYLIYFDESNKIDQLDVEYSYYGAYGSTDISMAKVVRKVRNIFKQCKSFSELHFREYTKDNHVKKYFQTLHTVINEDVKINILIVNNKDALYAAQRIGLTTPELRNLFYIKIPERLFYGVTRNLSEFSKNDGMIKVKIKVDQNDEYDQIFLGHKIIEQMNAHSAYRNKNYRVVSVISQDSAKSIPLQIVDTFMGIVVFLLEKNYLEQSNVSKIKSDLIYRFLIEQDNLTKFQKQIKLYKWTGSEELTPMNISDYVSPFMTYKAAYDVQEMTRIQKVMLEDSPKSLKELREKVNYPNTMLNTLIGYKDQIEGRGRNYSIIEPQVKMI</sequence>
<dbReference type="RefSeq" id="WP_047818383.1">
    <property type="nucleotide sequence ID" value="NZ_CP014342.1"/>
</dbReference>
<protein>
    <recommendedName>
        <fullName evidence="3">DUF3800 domain-containing protein</fullName>
    </recommendedName>
</protein>
<dbReference type="Pfam" id="PF12686">
    <property type="entry name" value="DUF3800"/>
    <property type="match status" value="1"/>
</dbReference>
<evidence type="ECO:0000313" key="1">
    <source>
        <dbReference type="EMBL" id="AMX83617.1"/>
    </source>
</evidence>
<dbReference type="GeneID" id="32407748"/>
<keyword evidence="2" id="KW-1185">Reference proteome</keyword>
<proteinExistence type="predicted"/>
<dbReference type="InterPro" id="IPR024524">
    <property type="entry name" value="DUF3800"/>
</dbReference>
<gene>
    <name evidence="1" type="ORF">GS3922_08025</name>
</gene>